<feature type="compositionally biased region" description="Low complexity" evidence="1">
    <location>
        <begin position="122"/>
        <end position="135"/>
    </location>
</feature>
<dbReference type="EMBL" id="QHLY01000012">
    <property type="protein sequence ID" value="PXA67296.1"/>
    <property type="molecule type" value="Genomic_DNA"/>
</dbReference>
<evidence type="ECO:0000313" key="4">
    <source>
        <dbReference type="Proteomes" id="UP000246722"/>
    </source>
</evidence>
<accession>A0A317ZLK2</accession>
<feature type="region of interest" description="Disordered" evidence="1">
    <location>
        <begin position="108"/>
        <end position="142"/>
    </location>
</feature>
<comment type="caution">
    <text evidence="3">The sequence shown here is derived from an EMBL/GenBank/DDBJ whole genome shotgun (WGS) entry which is preliminary data.</text>
</comment>
<feature type="chain" id="PRO_5016244511" description="Spore coat protein CotH" evidence="2">
    <location>
        <begin position="25"/>
        <end position="464"/>
    </location>
</feature>
<dbReference type="InterPro" id="IPR014867">
    <property type="entry name" value="Spore_coat_CotH_CotH2/3/7"/>
</dbReference>
<keyword evidence="2" id="KW-0732">Signal</keyword>
<evidence type="ECO:0000313" key="3">
    <source>
        <dbReference type="EMBL" id="PXA67296.1"/>
    </source>
</evidence>
<name>A0A317ZLK2_9MICO</name>
<gene>
    <name evidence="3" type="ORF">CTB96_11130</name>
</gene>
<dbReference type="PROSITE" id="PS51257">
    <property type="entry name" value="PROKAR_LIPOPROTEIN"/>
    <property type="match status" value="1"/>
</dbReference>
<dbReference type="Proteomes" id="UP000246722">
    <property type="component" value="Unassembled WGS sequence"/>
</dbReference>
<keyword evidence="4" id="KW-1185">Reference proteome</keyword>
<evidence type="ECO:0000256" key="1">
    <source>
        <dbReference type="SAM" id="MobiDB-lite"/>
    </source>
</evidence>
<dbReference type="PANTHER" id="PTHR40050">
    <property type="entry name" value="INNER SPORE COAT PROTEIN H"/>
    <property type="match status" value="1"/>
</dbReference>
<sequence>MRPVAALAIGALALAGLTACDATGATGATTSSSLTAEQAAALLDSDFYDTSLVHSITIDFDDDDYQAMLDAYSETGDKGWISATVTIDGTVFEQVGLRLKGNSSLRGIGSDSTADTDDDGADTGAPAAPDSGDGSVNTDDPETLPWLIRLDKYVTDQSYQDRTEFIVRGNTSESSLNEAVALELIGLSGLATEKSAAVRLSVNGGDDALRLVMESIDDDAWNDDAFEAGGSTYKADSGGDYSYRGDDPAEYTDVFDQKTGDDDLTPLIDFLDFINNSDDATFAADLGDHLDVDSFATYLAMQDLTANTDDIDGPGNNSYLRYDSETGLMTVVAWDANLSFGGMNGGMGGGFGGDGGDRGAPPDGATAPDGEAPDGAAPDGAAPDGGPGGGDNILATRFLADSTFSALVDTATTTLTASLYDSGDAQDVLDRWTALLTDQASDLVPEDTLQEESDTIAAYLTAAE</sequence>
<organism evidence="3 4">
    <name type="scientific">Cryobacterium arcticum</name>
    <dbReference type="NCBI Taxonomy" id="670052"/>
    <lineage>
        <taxon>Bacteria</taxon>
        <taxon>Bacillati</taxon>
        <taxon>Actinomycetota</taxon>
        <taxon>Actinomycetes</taxon>
        <taxon>Micrococcales</taxon>
        <taxon>Microbacteriaceae</taxon>
        <taxon>Cryobacterium</taxon>
    </lineage>
</organism>
<dbReference type="Pfam" id="PF08757">
    <property type="entry name" value="CotH"/>
    <property type="match status" value="1"/>
</dbReference>
<reference evidence="3 4" key="1">
    <citation type="submission" date="2018-05" db="EMBL/GenBank/DDBJ databases">
        <title>Genetic diversity of glacier-inhabiting Cryobacterium bacteria in China and description of Cryobacterium mengkeensis sp. nov. and Arthrobacter glacialis sp. nov.</title>
        <authorList>
            <person name="Liu Q."/>
            <person name="Xin Y.-H."/>
        </authorList>
    </citation>
    <scope>NUCLEOTIDE SEQUENCE [LARGE SCALE GENOMIC DNA]</scope>
    <source>
        <strain evidence="3 4">SK-1</strain>
    </source>
</reference>
<dbReference type="PANTHER" id="PTHR40050:SF1">
    <property type="entry name" value="INNER SPORE COAT PROTEIN H"/>
    <property type="match status" value="1"/>
</dbReference>
<evidence type="ECO:0008006" key="5">
    <source>
        <dbReference type="Google" id="ProtNLM"/>
    </source>
</evidence>
<protein>
    <recommendedName>
        <fullName evidence="5">Spore coat protein CotH</fullName>
    </recommendedName>
</protein>
<feature type="compositionally biased region" description="Low complexity" evidence="1">
    <location>
        <begin position="359"/>
        <end position="382"/>
    </location>
</feature>
<feature type="signal peptide" evidence="2">
    <location>
        <begin position="1"/>
        <end position="24"/>
    </location>
</feature>
<evidence type="ECO:0000256" key="2">
    <source>
        <dbReference type="SAM" id="SignalP"/>
    </source>
</evidence>
<proteinExistence type="predicted"/>
<feature type="region of interest" description="Disordered" evidence="1">
    <location>
        <begin position="349"/>
        <end position="392"/>
    </location>
</feature>
<dbReference type="AlphaFoldDB" id="A0A317ZLK2"/>